<dbReference type="AlphaFoldDB" id="A0A2V4E5N1"/>
<protein>
    <submittedName>
        <fullName evidence="1">Uncharacterized protein</fullName>
    </submittedName>
</protein>
<organism evidence="1 2">
    <name type="scientific">Gilliamella apicola</name>
    <dbReference type="NCBI Taxonomy" id="1196095"/>
    <lineage>
        <taxon>Bacteria</taxon>
        <taxon>Pseudomonadati</taxon>
        <taxon>Pseudomonadota</taxon>
        <taxon>Gammaproteobacteria</taxon>
        <taxon>Orbales</taxon>
        <taxon>Orbaceae</taxon>
        <taxon>Gilliamella</taxon>
    </lineage>
</organism>
<keyword evidence="2" id="KW-1185">Reference proteome</keyword>
<dbReference type="EMBL" id="QGLR01000002">
    <property type="protein sequence ID" value="PXZ08625.1"/>
    <property type="molecule type" value="Genomic_DNA"/>
</dbReference>
<proteinExistence type="predicted"/>
<sequence length="527" mass="58993">MHCNFQKADRPIYNLTSSKLSFQRSSFSLVCFLSRVNAILRNLLQSLHRSSLSRPMLVVLSFGLSLMMTSYSSQALTAETVNVIQGNAPYFTIDGGRTRLTNLEDLLEITLSNGKKFNASNSLDYDEFNPILVPGGDSFADIAMTMPIDAEQLEPEEYGEYQIDMNTLIGPPYNYWGDDDGDGDPTADGYLYLYISDWYGNGVPRNEVLNICKAPYNIDLTISDVTLETRYGVPKSDSFKDYLHVIYTVSPDVPPSVCYAKPILKPGDSDRWEAEYAGPPSIWSRDYGFLTQSYNPSSYGLNFPTTGSNNLYFDLIISGSKEALSWDPVAHGGITATMTNSTKESVRVTLTGPVATPSQRVSDNPGYLPKPVLPQTFELVGKDSKGNAVVKYGFQLKKWFITKGDEYDTKGDCFTIKSWCNSIGYRMVLVNDVTNAYYEENGINLGALPSSQNYSLQRNIGAGLFSEWGFMYHYPNAHYGSDENDEVHYFMDRYTPGSRSECYLVYTWGTIDTQQDNYPGYGLCVYP</sequence>
<gene>
    <name evidence="1" type="ORF">DKK70_00435</name>
</gene>
<name>A0A2V4E5N1_9GAMM</name>
<comment type="caution">
    <text evidence="1">The sequence shown here is derived from an EMBL/GenBank/DDBJ whole genome shotgun (WGS) entry which is preliminary data.</text>
</comment>
<evidence type="ECO:0000313" key="2">
    <source>
        <dbReference type="Proteomes" id="UP000247932"/>
    </source>
</evidence>
<accession>A0A2V4E5N1</accession>
<reference evidence="1 2" key="1">
    <citation type="submission" date="2018-05" db="EMBL/GenBank/DDBJ databases">
        <title>Reference genomes for bee gut microbiota database.</title>
        <authorList>
            <person name="Ellegaard K.M."/>
        </authorList>
    </citation>
    <scope>NUCLEOTIDE SEQUENCE [LARGE SCALE GENOMIC DNA]</scope>
    <source>
        <strain evidence="1 2">ESL0182</strain>
    </source>
</reference>
<dbReference type="Proteomes" id="UP000247932">
    <property type="component" value="Unassembled WGS sequence"/>
</dbReference>
<evidence type="ECO:0000313" key="1">
    <source>
        <dbReference type="EMBL" id="PXZ08625.1"/>
    </source>
</evidence>